<keyword evidence="3" id="KW-1185">Reference proteome</keyword>
<protein>
    <submittedName>
        <fullName evidence="2">Uncharacterized protein</fullName>
    </submittedName>
</protein>
<keyword evidence="1" id="KW-0472">Membrane</keyword>
<sequence length="239" mass="26106">MDAAHAQLHQWSGSLTALRPGLAATFGVAYPGAVALFALVQAIRLSDELVPRAGFFLLLTAAGVSVTGRLLCKPILTSALAIGATVAIDALAGAALAWQAVLLEYYWGQYFAEDPAHLRTLEHRHQCCGFRTPRDKAVPPNTGKQGTPCHKNPALGYGHPCRPVLEEVHQSAQIGLLWFANLLALYHCITVWYDVRRWRTGHGETNTLRPGYSRIQEIEESEHITMPVPEPSGPALFPR</sequence>
<keyword evidence="1" id="KW-0812">Transmembrane</keyword>
<feature type="transmembrane region" description="Helical" evidence="1">
    <location>
        <begin position="79"/>
        <end position="101"/>
    </location>
</feature>
<feature type="transmembrane region" description="Helical" evidence="1">
    <location>
        <begin position="49"/>
        <end position="72"/>
    </location>
</feature>
<evidence type="ECO:0000313" key="2">
    <source>
        <dbReference type="EMBL" id="KAJ1914686.1"/>
    </source>
</evidence>
<dbReference type="Proteomes" id="UP001150569">
    <property type="component" value="Unassembled WGS sequence"/>
</dbReference>
<reference evidence="2" key="1">
    <citation type="submission" date="2022-07" db="EMBL/GenBank/DDBJ databases">
        <title>Phylogenomic reconstructions and comparative analyses of Kickxellomycotina fungi.</title>
        <authorList>
            <person name="Reynolds N.K."/>
            <person name="Stajich J.E."/>
            <person name="Barry K."/>
            <person name="Grigoriev I.V."/>
            <person name="Crous P."/>
            <person name="Smith M.E."/>
        </authorList>
    </citation>
    <scope>NUCLEOTIDE SEQUENCE</scope>
    <source>
        <strain evidence="2">RSA 861</strain>
    </source>
</reference>
<feature type="transmembrane region" description="Helical" evidence="1">
    <location>
        <begin position="21"/>
        <end position="43"/>
    </location>
</feature>
<comment type="caution">
    <text evidence="2">The sequence shown here is derived from an EMBL/GenBank/DDBJ whole genome shotgun (WGS) entry which is preliminary data.</text>
</comment>
<proteinExistence type="predicted"/>
<keyword evidence="1" id="KW-1133">Transmembrane helix</keyword>
<accession>A0A9W7ZYZ6</accession>
<organism evidence="2 3">
    <name type="scientific">Tieghemiomyces parasiticus</name>
    <dbReference type="NCBI Taxonomy" id="78921"/>
    <lineage>
        <taxon>Eukaryota</taxon>
        <taxon>Fungi</taxon>
        <taxon>Fungi incertae sedis</taxon>
        <taxon>Zoopagomycota</taxon>
        <taxon>Kickxellomycotina</taxon>
        <taxon>Dimargaritomycetes</taxon>
        <taxon>Dimargaritales</taxon>
        <taxon>Dimargaritaceae</taxon>
        <taxon>Tieghemiomyces</taxon>
    </lineage>
</organism>
<feature type="transmembrane region" description="Helical" evidence="1">
    <location>
        <begin position="172"/>
        <end position="193"/>
    </location>
</feature>
<evidence type="ECO:0000256" key="1">
    <source>
        <dbReference type="SAM" id="Phobius"/>
    </source>
</evidence>
<gene>
    <name evidence="2" type="ORF">IWQ60_008719</name>
</gene>
<evidence type="ECO:0000313" key="3">
    <source>
        <dbReference type="Proteomes" id="UP001150569"/>
    </source>
</evidence>
<dbReference type="AlphaFoldDB" id="A0A9W7ZYZ6"/>
<dbReference type="EMBL" id="JANBPT010000671">
    <property type="protein sequence ID" value="KAJ1914686.1"/>
    <property type="molecule type" value="Genomic_DNA"/>
</dbReference>
<name>A0A9W7ZYZ6_9FUNG</name>